<dbReference type="PANTHER" id="PTHR33055:SF15">
    <property type="entry name" value="TRANSPOSASE-RELATED"/>
    <property type="match status" value="1"/>
</dbReference>
<dbReference type="Pfam" id="PF02371">
    <property type="entry name" value="Transposase_20"/>
    <property type="match status" value="1"/>
</dbReference>
<proteinExistence type="predicted"/>
<feature type="domain" description="Transposase IS110-like N-terminal" evidence="1">
    <location>
        <begin position="9"/>
        <end position="155"/>
    </location>
</feature>
<keyword evidence="4" id="KW-1185">Reference proteome</keyword>
<protein>
    <submittedName>
        <fullName evidence="3">IS110 family transposase</fullName>
    </submittedName>
</protein>
<evidence type="ECO:0000313" key="3">
    <source>
        <dbReference type="EMBL" id="MBE9106605.1"/>
    </source>
</evidence>
<feature type="domain" description="Transposase IS116/IS110/IS902 C-terminal" evidence="2">
    <location>
        <begin position="253"/>
        <end position="333"/>
    </location>
</feature>
<dbReference type="NCBIfam" id="NF033542">
    <property type="entry name" value="transpos_IS110"/>
    <property type="match status" value="1"/>
</dbReference>
<gene>
    <name evidence="3" type="ORF">IQ229_17215</name>
</gene>
<name>A0ABR9U471_9NOSO</name>
<evidence type="ECO:0000259" key="1">
    <source>
        <dbReference type="Pfam" id="PF01548"/>
    </source>
</evidence>
<evidence type="ECO:0000313" key="4">
    <source>
        <dbReference type="Proteomes" id="UP000647836"/>
    </source>
</evidence>
<organism evidence="3 4">
    <name type="scientific">Nostoc cf. edaphicum LEGE 07299</name>
    <dbReference type="NCBI Taxonomy" id="2777974"/>
    <lineage>
        <taxon>Bacteria</taxon>
        <taxon>Bacillati</taxon>
        <taxon>Cyanobacteriota</taxon>
        <taxon>Cyanophyceae</taxon>
        <taxon>Nostocales</taxon>
        <taxon>Nostocaceae</taxon>
        <taxon>Nostoc</taxon>
    </lineage>
</organism>
<sequence length="411" mass="46071">MQVVYNRCAGLDVHKKTVVACVITPKSSSGWHKEIRTFTTMTQDLLKLSDWLTSHNCTHVAMESTGEYWRPVFNILEGNFEVMLVNARHIKAVPGRKTDIKDSQWIAELLQHGLLRASFIPPVEQRDLRDLTRHRSNFIRERVNLVNRVQKVLEAANIKLASVASDVMGVSGRAMLAAIVEGSASPELMADLAKGTMRKKHDLLILALEGRVRPHQRFILAQLLCQIDSIDETIKCFDQQIEEYCCPFEQAVELLDTIPGIARRTAEIIVSEIGIDMSRFPSAQHLAAWAGVAPGNYESGGKTLSTSTRKGNRSLRTILVQAAHALAHTKTYLAAQFRRISGRRGKKRAAVAVAHSILMIAYHLISHQEPYKDLGADYFDKQRPESVKKRLIKRLEKLGYQVSVEPVPVAI</sequence>
<dbReference type="Proteomes" id="UP000647836">
    <property type="component" value="Unassembled WGS sequence"/>
</dbReference>
<dbReference type="InterPro" id="IPR047650">
    <property type="entry name" value="Transpos_IS110"/>
</dbReference>
<comment type="caution">
    <text evidence="3">The sequence shown here is derived from an EMBL/GenBank/DDBJ whole genome shotgun (WGS) entry which is preliminary data.</text>
</comment>
<evidence type="ECO:0000259" key="2">
    <source>
        <dbReference type="Pfam" id="PF02371"/>
    </source>
</evidence>
<dbReference type="InterPro" id="IPR003346">
    <property type="entry name" value="Transposase_20"/>
</dbReference>
<reference evidence="3 4" key="1">
    <citation type="submission" date="2020-10" db="EMBL/GenBank/DDBJ databases">
        <authorList>
            <person name="Castelo-Branco R."/>
            <person name="Eusebio N."/>
            <person name="Adriana R."/>
            <person name="Vieira A."/>
            <person name="Brugerolle De Fraissinette N."/>
            <person name="Rezende De Castro R."/>
            <person name="Schneider M.P."/>
            <person name="Vasconcelos V."/>
            <person name="Leao P.N."/>
        </authorList>
    </citation>
    <scope>NUCLEOTIDE SEQUENCE [LARGE SCALE GENOMIC DNA]</scope>
    <source>
        <strain evidence="3 4">LEGE 07299</strain>
    </source>
</reference>
<dbReference type="RefSeq" id="WP_162398280.1">
    <property type="nucleotide sequence ID" value="NZ_JADEXF010000581.1"/>
</dbReference>
<dbReference type="InterPro" id="IPR002525">
    <property type="entry name" value="Transp_IS110-like_N"/>
</dbReference>
<dbReference type="PANTHER" id="PTHR33055">
    <property type="entry name" value="TRANSPOSASE FOR INSERTION SEQUENCE ELEMENT IS1111A"/>
    <property type="match status" value="1"/>
</dbReference>
<dbReference type="Pfam" id="PF01548">
    <property type="entry name" value="DEDD_Tnp_IS110"/>
    <property type="match status" value="1"/>
</dbReference>
<dbReference type="EMBL" id="JADEXF010000581">
    <property type="protein sequence ID" value="MBE9106605.1"/>
    <property type="molecule type" value="Genomic_DNA"/>
</dbReference>
<accession>A0ABR9U471</accession>